<proteinExistence type="predicted"/>
<gene>
    <name evidence="1" type="ORF">DCC81_23920</name>
</gene>
<dbReference type="EMBL" id="QCYK01000003">
    <property type="protein sequence ID" value="PUZ23429.1"/>
    <property type="molecule type" value="Genomic_DNA"/>
</dbReference>
<dbReference type="Proteomes" id="UP000244450">
    <property type="component" value="Unassembled WGS sequence"/>
</dbReference>
<sequence>MYFNFAHQEISKKQHEDVNQLVQYFNDLLQLGKFLCDDKMQEVLQYAKKFPDVLDVFFNEYKAYELSKKINPDIKTHLPTSLFFNHFLLIQTDDEEKLRHINMSEPIYNDIVDFQYIKNKIKNGKLN</sequence>
<evidence type="ECO:0000313" key="1">
    <source>
        <dbReference type="EMBL" id="PUZ23429.1"/>
    </source>
</evidence>
<evidence type="ECO:0000313" key="2">
    <source>
        <dbReference type="Proteomes" id="UP000244450"/>
    </source>
</evidence>
<comment type="caution">
    <text evidence="1">The sequence shown here is derived from an EMBL/GenBank/DDBJ whole genome shotgun (WGS) entry which is preliminary data.</text>
</comment>
<organism evidence="1 2">
    <name type="scientific">Chitinophaga parva</name>
    <dbReference type="NCBI Taxonomy" id="2169414"/>
    <lineage>
        <taxon>Bacteria</taxon>
        <taxon>Pseudomonadati</taxon>
        <taxon>Bacteroidota</taxon>
        <taxon>Chitinophagia</taxon>
        <taxon>Chitinophagales</taxon>
        <taxon>Chitinophagaceae</taxon>
        <taxon>Chitinophaga</taxon>
    </lineage>
</organism>
<keyword evidence="2" id="KW-1185">Reference proteome</keyword>
<reference evidence="1 2" key="1">
    <citation type="submission" date="2018-04" db="EMBL/GenBank/DDBJ databases">
        <title>Chitinophaga fuyangensis sp. nov., isolated from soil in a chemical factory.</title>
        <authorList>
            <person name="Chen K."/>
        </authorList>
    </citation>
    <scope>NUCLEOTIDE SEQUENCE [LARGE SCALE GENOMIC DNA]</scope>
    <source>
        <strain evidence="1 2">LY-1</strain>
    </source>
</reference>
<dbReference type="AlphaFoldDB" id="A0A2T7BEA4"/>
<name>A0A2T7BEA4_9BACT</name>
<protein>
    <submittedName>
        <fullName evidence="1">Uncharacterized protein</fullName>
    </submittedName>
</protein>
<accession>A0A2T7BEA4</accession>